<keyword evidence="2" id="KW-1185">Reference proteome</keyword>
<name>Q54V19_DICDI</name>
<dbReference type="KEGG" id="ddi:DDB_G0280667"/>
<dbReference type="EMBL" id="AAFI02000037">
    <property type="protein sequence ID" value="EAL67135.1"/>
    <property type="molecule type" value="Genomic_DNA"/>
</dbReference>
<dbReference type="RefSeq" id="XP_641112.1">
    <property type="nucleotide sequence ID" value="XM_636020.1"/>
</dbReference>
<dbReference type="GeneID" id="8622671"/>
<dbReference type="VEuPathDB" id="AmoebaDB:DDB_G0280667"/>
<dbReference type="PaxDb" id="44689-DDB0206112"/>
<dbReference type="AlphaFoldDB" id="Q54V19"/>
<organism evidence="1 2">
    <name type="scientific">Dictyostelium discoideum</name>
    <name type="common">Social amoeba</name>
    <dbReference type="NCBI Taxonomy" id="44689"/>
    <lineage>
        <taxon>Eukaryota</taxon>
        <taxon>Amoebozoa</taxon>
        <taxon>Evosea</taxon>
        <taxon>Eumycetozoa</taxon>
        <taxon>Dictyostelia</taxon>
        <taxon>Dictyosteliales</taxon>
        <taxon>Dictyosteliaceae</taxon>
        <taxon>Dictyostelium</taxon>
    </lineage>
</organism>
<evidence type="ECO:0000313" key="1">
    <source>
        <dbReference type="EMBL" id="EAL67135.1"/>
    </source>
</evidence>
<gene>
    <name evidence="1" type="ORF">DDB_G0280667</name>
</gene>
<sequence>MELKIERQLIRICIASENNASDEEDNLRIKHLYYIAKQESYLQTSAIYRSILNIWPEDGSPPSKDITPQITLCGGYFQK</sequence>
<reference evidence="1 2" key="1">
    <citation type="journal article" date="2005" name="Nature">
        <title>The genome of the social amoeba Dictyostelium discoideum.</title>
        <authorList>
            <consortium name="The Dictyostelium discoideum Sequencing Consortium"/>
            <person name="Eichinger L."/>
            <person name="Pachebat J.A."/>
            <person name="Glockner G."/>
            <person name="Rajandream M.A."/>
            <person name="Sucgang R."/>
            <person name="Berriman M."/>
            <person name="Song J."/>
            <person name="Olsen R."/>
            <person name="Szafranski K."/>
            <person name="Xu Q."/>
            <person name="Tunggal B."/>
            <person name="Kummerfeld S."/>
            <person name="Madera M."/>
            <person name="Konfortov B.A."/>
            <person name="Rivero F."/>
            <person name="Bankier A.T."/>
            <person name="Lehmann R."/>
            <person name="Hamlin N."/>
            <person name="Davies R."/>
            <person name="Gaudet P."/>
            <person name="Fey P."/>
            <person name="Pilcher K."/>
            <person name="Chen G."/>
            <person name="Saunders D."/>
            <person name="Sodergren E."/>
            <person name="Davis P."/>
            <person name="Kerhornou A."/>
            <person name="Nie X."/>
            <person name="Hall N."/>
            <person name="Anjard C."/>
            <person name="Hemphill L."/>
            <person name="Bason N."/>
            <person name="Farbrother P."/>
            <person name="Desany B."/>
            <person name="Just E."/>
            <person name="Morio T."/>
            <person name="Rost R."/>
            <person name="Churcher C."/>
            <person name="Cooper J."/>
            <person name="Haydock S."/>
            <person name="van Driessche N."/>
            <person name="Cronin A."/>
            <person name="Goodhead I."/>
            <person name="Muzny D."/>
            <person name="Mourier T."/>
            <person name="Pain A."/>
            <person name="Lu M."/>
            <person name="Harper D."/>
            <person name="Lindsay R."/>
            <person name="Hauser H."/>
            <person name="James K."/>
            <person name="Quiles M."/>
            <person name="Madan Babu M."/>
            <person name="Saito T."/>
            <person name="Buchrieser C."/>
            <person name="Wardroper A."/>
            <person name="Felder M."/>
            <person name="Thangavelu M."/>
            <person name="Johnson D."/>
            <person name="Knights A."/>
            <person name="Loulseged H."/>
            <person name="Mungall K."/>
            <person name="Oliver K."/>
            <person name="Price C."/>
            <person name="Quail M.A."/>
            <person name="Urushihara H."/>
            <person name="Hernandez J."/>
            <person name="Rabbinowitsch E."/>
            <person name="Steffen D."/>
            <person name="Sanders M."/>
            <person name="Ma J."/>
            <person name="Kohara Y."/>
            <person name="Sharp S."/>
            <person name="Simmonds M."/>
            <person name="Spiegler S."/>
            <person name="Tivey A."/>
            <person name="Sugano S."/>
            <person name="White B."/>
            <person name="Walker D."/>
            <person name="Woodward J."/>
            <person name="Winckler T."/>
            <person name="Tanaka Y."/>
            <person name="Shaulsky G."/>
            <person name="Schleicher M."/>
            <person name="Weinstock G."/>
            <person name="Rosenthal A."/>
            <person name="Cox E.C."/>
            <person name="Chisholm R.L."/>
            <person name="Gibbs R."/>
            <person name="Loomis W.F."/>
            <person name="Platzer M."/>
            <person name="Kay R.R."/>
            <person name="Williams J."/>
            <person name="Dear P.H."/>
            <person name="Noegel A.A."/>
            <person name="Barrell B."/>
            <person name="Kuspa A."/>
        </authorList>
    </citation>
    <scope>NUCLEOTIDE SEQUENCE [LARGE SCALE GENOMIC DNA]</scope>
    <source>
        <strain evidence="1 2">AX4</strain>
    </source>
</reference>
<protein>
    <submittedName>
        <fullName evidence="1">Uncharacterized protein</fullName>
    </submittedName>
</protein>
<dbReference type="InParanoid" id="Q54V19"/>
<dbReference type="Proteomes" id="UP000002195">
    <property type="component" value="Unassembled WGS sequence"/>
</dbReference>
<evidence type="ECO:0000313" key="2">
    <source>
        <dbReference type="Proteomes" id="UP000002195"/>
    </source>
</evidence>
<comment type="caution">
    <text evidence="1">The sequence shown here is derived from an EMBL/GenBank/DDBJ whole genome shotgun (WGS) entry which is preliminary data.</text>
</comment>
<proteinExistence type="predicted"/>
<accession>Q54V19</accession>
<dbReference type="HOGENOM" id="CLU_2611035_0_0_1"/>